<gene>
    <name evidence="2" type="ORF">EZS28_027468</name>
</gene>
<name>A0A5J4V4K8_9EUKA</name>
<proteinExistence type="predicted"/>
<feature type="compositionally biased region" description="Low complexity" evidence="1">
    <location>
        <begin position="187"/>
        <end position="206"/>
    </location>
</feature>
<dbReference type="EMBL" id="SNRW01010118">
    <property type="protein sequence ID" value="KAA6377005.1"/>
    <property type="molecule type" value="Genomic_DNA"/>
</dbReference>
<feature type="compositionally biased region" description="Basic residues" evidence="1">
    <location>
        <begin position="593"/>
        <end position="602"/>
    </location>
</feature>
<dbReference type="Proteomes" id="UP000324800">
    <property type="component" value="Unassembled WGS sequence"/>
</dbReference>
<feature type="region of interest" description="Disordered" evidence="1">
    <location>
        <begin position="183"/>
        <end position="255"/>
    </location>
</feature>
<feature type="compositionally biased region" description="Basic and acidic residues" evidence="1">
    <location>
        <begin position="724"/>
        <end position="733"/>
    </location>
</feature>
<feature type="region of interest" description="Disordered" evidence="1">
    <location>
        <begin position="721"/>
        <end position="746"/>
    </location>
</feature>
<comment type="caution">
    <text evidence="2">The sequence shown here is derived from an EMBL/GenBank/DDBJ whole genome shotgun (WGS) entry which is preliminary data.</text>
</comment>
<feature type="compositionally biased region" description="Polar residues" evidence="1">
    <location>
        <begin position="630"/>
        <end position="642"/>
    </location>
</feature>
<feature type="compositionally biased region" description="Basic residues" evidence="1">
    <location>
        <begin position="474"/>
        <end position="488"/>
    </location>
</feature>
<accession>A0A5J4V4K8</accession>
<feature type="compositionally biased region" description="Low complexity" evidence="1">
    <location>
        <begin position="550"/>
        <end position="562"/>
    </location>
</feature>
<sequence length="889" mass="104046">MREQFYRDREIKELEFQKELELHRDKQMQMERDWEVEKEKMKEREIQQEKEWQKERERIIEKERELERDVIRKRRKRLQAQREMYNKPISDDSRQKDQDSKYTKDDQENSIKKQQNQNYQDTYYEQSPMNNTNSQDKKKLRAQKLKQMVIETQEELNNMLQVKQKQQLEKDDVGKDLNREWIATQPTSKSPNQSTKKQKQQQQGSPNKRKNQQSPNSSQTHSQPNKSVDNNSGSNQQNNEKERYMRQESGWNGRVTPLGKPAMKEYNAFIDPNCTYIDVEQHQRNIDQTMGEEITPRTRKILSQRKKLREKRMDLSKVQFTAYAQGQQYNGGGPGGYLYGYYQDGMYIGTGPDRSKSSLEGRSVYSREFDEQGSPQFNNRAQQQKHASIIKDNKNRPRNQIQQLDIALVAGGMLPINPSSPQPHPMVLIQPQLVSPYSPNRKKRSQSPQFNQTQNSKSIGDTSTSPGGKSKDSRQKKKRSKSQTKKRRESSDQGDAWIEDDQDQRQKFYQSNLFPPNPNDQQNDRLNNQIPNKPSSEQNKYRSELYQTLPQSRKSQQPRSSQGTRQNNSTYEQDNKQSPLEQGELLPPINKPQNRRNPKRKDFRSPDNNLIDEQGRIVLPYFDKSKKRTQSQSPDKQEQNNVYIGPENVPGLYPDENAMIQATQFLPSEAELKQGKDPKVQNDSLISAYNKAYSKLTSLWDVLQVPDSEQQQYKSLFISQQENKQAKEPKKDGTSTPPQEIKQKEPNISDYKILACEAERLQNINESRTDLALQLSLHHSLCASFYSKTKQLFASIQDNKSGNETQNKEDDELRATRIRKKKKDIKSAMQQIDSVSNECRMILGDWKSALPWNNGVILSTKRNEEQFFEEECRLYNEKVKEVEKVLADI</sequence>
<protein>
    <submittedName>
        <fullName evidence="2">Uncharacterized protein</fullName>
    </submittedName>
</protein>
<dbReference type="AlphaFoldDB" id="A0A5J4V4K8"/>
<feature type="compositionally biased region" description="Polar residues" evidence="1">
    <location>
        <begin position="563"/>
        <end position="580"/>
    </location>
</feature>
<feature type="compositionally biased region" description="Polar residues" evidence="1">
    <location>
        <begin position="446"/>
        <end position="467"/>
    </location>
</feature>
<feature type="region of interest" description="Disordered" evidence="1">
    <location>
        <begin position="367"/>
        <end position="398"/>
    </location>
</feature>
<feature type="compositionally biased region" description="Polar residues" evidence="1">
    <location>
        <begin position="373"/>
        <end position="386"/>
    </location>
</feature>
<evidence type="ECO:0000313" key="3">
    <source>
        <dbReference type="Proteomes" id="UP000324800"/>
    </source>
</evidence>
<feature type="compositionally biased region" description="Polar residues" evidence="1">
    <location>
        <begin position="212"/>
        <end position="238"/>
    </location>
</feature>
<evidence type="ECO:0000313" key="2">
    <source>
        <dbReference type="EMBL" id="KAA6377005.1"/>
    </source>
</evidence>
<feature type="region of interest" description="Disordered" evidence="1">
    <location>
        <begin position="70"/>
        <end position="143"/>
    </location>
</feature>
<feature type="region of interest" description="Disordered" evidence="1">
    <location>
        <begin position="436"/>
        <end position="645"/>
    </location>
</feature>
<organism evidence="2 3">
    <name type="scientific">Streblomastix strix</name>
    <dbReference type="NCBI Taxonomy" id="222440"/>
    <lineage>
        <taxon>Eukaryota</taxon>
        <taxon>Metamonada</taxon>
        <taxon>Preaxostyla</taxon>
        <taxon>Oxymonadida</taxon>
        <taxon>Streblomastigidae</taxon>
        <taxon>Streblomastix</taxon>
    </lineage>
</organism>
<reference evidence="2 3" key="1">
    <citation type="submission" date="2019-03" db="EMBL/GenBank/DDBJ databases">
        <title>Single cell metagenomics reveals metabolic interactions within the superorganism composed of flagellate Streblomastix strix and complex community of Bacteroidetes bacteria on its surface.</title>
        <authorList>
            <person name="Treitli S.C."/>
            <person name="Kolisko M."/>
            <person name="Husnik F."/>
            <person name="Keeling P."/>
            <person name="Hampl V."/>
        </authorList>
    </citation>
    <scope>NUCLEOTIDE SEQUENCE [LARGE SCALE GENOMIC DNA]</scope>
    <source>
        <strain evidence="2">ST1C</strain>
    </source>
</reference>
<feature type="compositionally biased region" description="Polar residues" evidence="1">
    <location>
        <begin position="112"/>
        <end position="134"/>
    </location>
</feature>
<evidence type="ECO:0000256" key="1">
    <source>
        <dbReference type="SAM" id="MobiDB-lite"/>
    </source>
</evidence>
<feature type="compositionally biased region" description="Basic and acidic residues" evidence="1">
    <location>
        <begin position="89"/>
        <end position="111"/>
    </location>
</feature>
<feature type="compositionally biased region" description="Polar residues" evidence="1">
    <location>
        <begin position="507"/>
        <end position="538"/>
    </location>
</feature>